<keyword evidence="6 10" id="KW-1133">Transmembrane helix</keyword>
<dbReference type="Pfam" id="PF02949">
    <property type="entry name" value="7tm_6"/>
    <property type="match status" value="1"/>
</dbReference>
<organism evidence="11 12">
    <name type="scientific">Lutzomyia longipalpis</name>
    <name type="common">Sand fly</name>
    <dbReference type="NCBI Taxonomy" id="7200"/>
    <lineage>
        <taxon>Eukaryota</taxon>
        <taxon>Metazoa</taxon>
        <taxon>Ecdysozoa</taxon>
        <taxon>Arthropoda</taxon>
        <taxon>Hexapoda</taxon>
        <taxon>Insecta</taxon>
        <taxon>Pterygota</taxon>
        <taxon>Neoptera</taxon>
        <taxon>Endopterygota</taxon>
        <taxon>Diptera</taxon>
        <taxon>Nematocera</taxon>
        <taxon>Psychodoidea</taxon>
        <taxon>Psychodidae</taxon>
        <taxon>Lutzomyia</taxon>
        <taxon>Lutzomyia</taxon>
    </lineage>
</organism>
<keyword evidence="5 10" id="KW-0552">Olfaction</keyword>
<feature type="transmembrane region" description="Helical" evidence="10">
    <location>
        <begin position="288"/>
        <end position="308"/>
    </location>
</feature>
<evidence type="ECO:0000256" key="7">
    <source>
        <dbReference type="ARBA" id="ARBA00023136"/>
    </source>
</evidence>
<feature type="transmembrane region" description="Helical" evidence="10">
    <location>
        <begin position="50"/>
        <end position="72"/>
    </location>
</feature>
<feature type="transmembrane region" description="Helical" evidence="10">
    <location>
        <begin position="84"/>
        <end position="104"/>
    </location>
</feature>
<dbReference type="EMBL" id="AJWK01024976">
    <property type="status" value="NOT_ANNOTATED_CDS"/>
    <property type="molecule type" value="Genomic_DNA"/>
</dbReference>
<sequence>MAVNIGNVPKNPEKSFKVDFFHLKVKIFLILKIISCDFHTLQGYPFKSKLIFPTIALMIFISCGLNLPSALADDKTAAGKATCLIIFAAGFQIVFKVLAICLYAKDIRCLICWFGEVEENAFWTSLGVPLDRHLRTTLHYLKLTIKFVALTFFVTGNLMAFKFFWTDILIFYVPLLSRGYKFLCQYFILFAMAVFVFISETLLLILGFFFVAIINIFLDAIKKLDEIKFIESSKKVPMRTYHKKHVEILKKLKDLENIFSGIQTAQLASSLPMAIGTFYLLRLYPNEIIYYTMIFTILGQFFAICLFGECIHSRTEKIFSILYLTRWYDMKKEDQMILMMMMRMSIEPFCLKAADMYEINLQTFVNVTKLSFSFCAFLYALH</sequence>
<comment type="caution">
    <text evidence="10">Lacks conserved residue(s) required for the propagation of feature annotation.</text>
</comment>
<comment type="similarity">
    <text evidence="10">Belongs to the insect chemoreceptor superfamily. Heteromeric odorant receptor channel (TC 1.A.69) family.</text>
</comment>
<evidence type="ECO:0000256" key="5">
    <source>
        <dbReference type="ARBA" id="ARBA00022725"/>
    </source>
</evidence>
<evidence type="ECO:0000256" key="3">
    <source>
        <dbReference type="ARBA" id="ARBA00022606"/>
    </source>
</evidence>
<name>A0A3F2ZDD8_LUTLO</name>
<evidence type="ECO:0000256" key="9">
    <source>
        <dbReference type="ARBA" id="ARBA00023224"/>
    </source>
</evidence>
<evidence type="ECO:0000256" key="6">
    <source>
        <dbReference type="ARBA" id="ARBA00022989"/>
    </source>
</evidence>
<dbReference type="GO" id="GO:0004984">
    <property type="term" value="F:olfactory receptor activity"/>
    <property type="evidence" value="ECO:0007669"/>
    <property type="project" value="InterPro"/>
</dbReference>
<dbReference type="PANTHER" id="PTHR21137:SF35">
    <property type="entry name" value="ODORANT RECEPTOR 19A-RELATED"/>
    <property type="match status" value="1"/>
</dbReference>
<dbReference type="EnsemblMetazoa" id="LLOJ010913-RA">
    <property type="protein sequence ID" value="LLOJ010913-PA"/>
    <property type="gene ID" value="LLOJ010913"/>
</dbReference>
<feature type="transmembrane region" description="Helical" evidence="10">
    <location>
        <begin position="185"/>
        <end position="218"/>
    </location>
</feature>
<evidence type="ECO:0000256" key="10">
    <source>
        <dbReference type="RuleBase" id="RU351113"/>
    </source>
</evidence>
<evidence type="ECO:0000256" key="4">
    <source>
        <dbReference type="ARBA" id="ARBA00022692"/>
    </source>
</evidence>
<dbReference type="VEuPathDB" id="VectorBase:LLOJ010913"/>
<dbReference type="AlphaFoldDB" id="A0A3F2ZDD8"/>
<dbReference type="Proteomes" id="UP000092461">
    <property type="component" value="Unassembled WGS sequence"/>
</dbReference>
<keyword evidence="9 10" id="KW-0807">Transducer</keyword>
<keyword evidence="8 10" id="KW-0675">Receptor</keyword>
<dbReference type="PANTHER" id="PTHR21137">
    <property type="entry name" value="ODORANT RECEPTOR"/>
    <property type="match status" value="1"/>
</dbReference>
<dbReference type="VEuPathDB" id="VectorBase:LLONM1_000230"/>
<dbReference type="GO" id="GO:0007165">
    <property type="term" value="P:signal transduction"/>
    <property type="evidence" value="ECO:0007669"/>
    <property type="project" value="UniProtKB-KW"/>
</dbReference>
<keyword evidence="2" id="KW-1003">Cell membrane</keyword>
<feature type="transmembrane region" description="Helical" evidence="10">
    <location>
        <begin position="258"/>
        <end position="282"/>
    </location>
</feature>
<reference evidence="11" key="1">
    <citation type="submission" date="2020-05" db="UniProtKB">
        <authorList>
            <consortium name="EnsemblMetazoa"/>
        </authorList>
    </citation>
    <scope>IDENTIFICATION</scope>
    <source>
        <strain evidence="11">Jacobina</strain>
    </source>
</reference>
<dbReference type="InterPro" id="IPR004117">
    <property type="entry name" value="7tm6_olfct_rcpt"/>
</dbReference>
<proteinExistence type="inferred from homology"/>
<keyword evidence="12" id="KW-1185">Reference proteome</keyword>
<evidence type="ECO:0000256" key="1">
    <source>
        <dbReference type="ARBA" id="ARBA00004651"/>
    </source>
</evidence>
<evidence type="ECO:0000313" key="12">
    <source>
        <dbReference type="Proteomes" id="UP000092461"/>
    </source>
</evidence>
<protein>
    <recommendedName>
        <fullName evidence="10">Odorant receptor</fullName>
    </recommendedName>
</protein>
<evidence type="ECO:0000313" key="11">
    <source>
        <dbReference type="EnsemblMetazoa" id="LLOJ010913-PA"/>
    </source>
</evidence>
<keyword evidence="7 10" id="KW-0472">Membrane</keyword>
<comment type="subcellular location">
    <subcellularLocation>
        <location evidence="1 10">Cell membrane</location>
        <topology evidence="1 10">Multi-pass membrane protein</topology>
    </subcellularLocation>
</comment>
<evidence type="ECO:0000256" key="8">
    <source>
        <dbReference type="ARBA" id="ARBA00023170"/>
    </source>
</evidence>
<keyword evidence="4 10" id="KW-0812">Transmembrane</keyword>
<feature type="transmembrane region" description="Helical" evidence="10">
    <location>
        <begin position="143"/>
        <end position="165"/>
    </location>
</feature>
<dbReference type="GO" id="GO:0005549">
    <property type="term" value="F:odorant binding"/>
    <property type="evidence" value="ECO:0007669"/>
    <property type="project" value="InterPro"/>
</dbReference>
<accession>A0A3F2ZDD8</accession>
<evidence type="ECO:0000256" key="2">
    <source>
        <dbReference type="ARBA" id="ARBA00022475"/>
    </source>
</evidence>
<dbReference type="GO" id="GO:0005886">
    <property type="term" value="C:plasma membrane"/>
    <property type="evidence" value="ECO:0007669"/>
    <property type="project" value="UniProtKB-SubCell"/>
</dbReference>
<keyword evidence="3 10" id="KW-0716">Sensory transduction</keyword>